<gene>
    <name evidence="1" type="ORF">NAG76_17495</name>
</gene>
<organism evidence="1 2">
    <name type="scientific">Candidatus Pristimantibacillus lignocellulolyticus</name>
    <dbReference type="NCBI Taxonomy" id="2994561"/>
    <lineage>
        <taxon>Bacteria</taxon>
        <taxon>Bacillati</taxon>
        <taxon>Bacillota</taxon>
        <taxon>Bacilli</taxon>
        <taxon>Bacillales</taxon>
        <taxon>Paenibacillaceae</taxon>
        <taxon>Candidatus Pristimantibacillus</taxon>
    </lineage>
</organism>
<protein>
    <submittedName>
        <fullName evidence="1">Uncharacterized protein</fullName>
    </submittedName>
</protein>
<dbReference type="Proteomes" id="UP001056756">
    <property type="component" value="Chromosome"/>
</dbReference>
<dbReference type="KEGG" id="plig:NAG76_17495"/>
<sequence length="461" mass="53345">MDNKITFSQQSQPSIKAGKYTINVNTSSTIPAQFKAISKEIVVTSNRFQLKPDDVYSVYPQQNAIGEYNESLPHIVLNRRTLPWEIDVLQTDSSVPWMALLVFDQSEGIEVIQQTVNNLNISDETTLTPKLKNIYKEQLNLSCNVIDIPVELALHILPYQDELSLLTHVKGVSLDDKVTDSNVTDSYFSTVVTNRLSRTPVDEEDSIKHLACLVSLEGYDNLIIDSSSREKHLAAFKQIRFIVLSSWNYYIAKKTFDFKSTVEKLDVDVISTFQMRLKEDVLSNEAEQRVEALRKLAYFPMNHHFRDGSRLVSWYQSPFIPYIEVRATYECAMFSDQLLSYDPKIGMMDITYAGAWQLGRSLALADLAFATQIMAWRKMHQELYFKSLHTSFIQNQLYQVQLLTRDKDMNQDDKIAPLLEYIKKHYPSKQNSVLQQNPQHNRKIQDNFKMLIKEMMKNKSY</sequence>
<proteinExistence type="predicted"/>
<evidence type="ECO:0000313" key="2">
    <source>
        <dbReference type="Proteomes" id="UP001056756"/>
    </source>
</evidence>
<reference evidence="1" key="1">
    <citation type="submission" date="2022-05" db="EMBL/GenBank/DDBJ databases">
        <title>Novel bacterial taxa in a minimal lignocellulolytic consortium and its capacity to transform plastics disclosed by genome-resolved metagenomics.</title>
        <authorList>
            <person name="Rodriguez C.A.D."/>
            <person name="Diaz-Garcia L."/>
            <person name="Herrera K."/>
            <person name="Tarazona N.A."/>
            <person name="Sproer C."/>
            <person name="Overmann J."/>
            <person name="Jimenez D.J."/>
        </authorList>
    </citation>
    <scope>NUCLEOTIDE SEQUENCE</scope>
    <source>
        <strain evidence="1">MAG5</strain>
    </source>
</reference>
<accession>A0A9J6ZCF0</accession>
<name>A0A9J6ZCF0_9BACL</name>
<dbReference type="EMBL" id="CP097899">
    <property type="protein sequence ID" value="URN93608.1"/>
    <property type="molecule type" value="Genomic_DNA"/>
</dbReference>
<dbReference type="AlphaFoldDB" id="A0A9J6ZCF0"/>
<evidence type="ECO:0000313" key="1">
    <source>
        <dbReference type="EMBL" id="URN93608.1"/>
    </source>
</evidence>